<accession>A0AAN7VLK6</accession>
<reference evidence="1" key="1">
    <citation type="submission" date="2023-08" db="EMBL/GenBank/DDBJ databases">
        <title>Black Yeasts Isolated from many extreme environments.</title>
        <authorList>
            <person name="Coleine C."/>
            <person name="Stajich J.E."/>
            <person name="Selbmann L."/>
        </authorList>
    </citation>
    <scope>NUCLEOTIDE SEQUENCE</scope>
    <source>
        <strain evidence="1">CCFEE 5810</strain>
    </source>
</reference>
<sequence length="223" mass="25183">MEPSGDGDDSQWQHLDRFQELQLKPGRNQLTFATSGSSACLLQPPVALVNSQLRAESLPLFYATNMFKIMLPDPPKVDSALQLPLAMAFLRGIGDTHLRDMRHLSLQTISKDGLMEVTNVKGECSGTFTRAEVKSKDRVFREFQSLISPPERIRIEQDVATRSQENAVFRQWMEEGGTCVRIIERAVSLFNQRWEARLELPAGLTAEDEAASKGRWAEGFPFW</sequence>
<proteinExistence type="predicted"/>
<protein>
    <submittedName>
        <fullName evidence="1">Uncharacterized protein</fullName>
    </submittedName>
</protein>
<name>A0AAN7VLK6_9PEZI</name>
<evidence type="ECO:0000313" key="1">
    <source>
        <dbReference type="EMBL" id="KAK5691892.1"/>
    </source>
</evidence>
<dbReference type="Proteomes" id="UP001310594">
    <property type="component" value="Unassembled WGS sequence"/>
</dbReference>
<evidence type="ECO:0000313" key="2">
    <source>
        <dbReference type="Proteomes" id="UP001310594"/>
    </source>
</evidence>
<dbReference type="EMBL" id="JAVRQU010000020">
    <property type="protein sequence ID" value="KAK5691892.1"/>
    <property type="molecule type" value="Genomic_DNA"/>
</dbReference>
<dbReference type="AlphaFoldDB" id="A0AAN7VLK6"/>
<gene>
    <name evidence="1" type="ORF">LTR97_011063</name>
</gene>
<comment type="caution">
    <text evidence="1">The sequence shown here is derived from an EMBL/GenBank/DDBJ whole genome shotgun (WGS) entry which is preliminary data.</text>
</comment>
<organism evidence="1 2">
    <name type="scientific">Elasticomyces elasticus</name>
    <dbReference type="NCBI Taxonomy" id="574655"/>
    <lineage>
        <taxon>Eukaryota</taxon>
        <taxon>Fungi</taxon>
        <taxon>Dikarya</taxon>
        <taxon>Ascomycota</taxon>
        <taxon>Pezizomycotina</taxon>
        <taxon>Dothideomycetes</taxon>
        <taxon>Dothideomycetidae</taxon>
        <taxon>Mycosphaerellales</taxon>
        <taxon>Teratosphaeriaceae</taxon>
        <taxon>Elasticomyces</taxon>
    </lineage>
</organism>